<dbReference type="AlphaFoldDB" id="U5VSU0"/>
<organism evidence="1 2">
    <name type="scientific">Actinoplanes friuliensis DSM 7358</name>
    <dbReference type="NCBI Taxonomy" id="1246995"/>
    <lineage>
        <taxon>Bacteria</taxon>
        <taxon>Bacillati</taxon>
        <taxon>Actinomycetota</taxon>
        <taxon>Actinomycetes</taxon>
        <taxon>Micromonosporales</taxon>
        <taxon>Micromonosporaceae</taxon>
        <taxon>Actinoplanes</taxon>
    </lineage>
</organism>
<reference evidence="1 2" key="1">
    <citation type="journal article" date="2014" name="J. Biotechnol.">
        <title>Complete genome sequence of the actinobacterium Actinoplanes friuliensis HAG 010964, producer of the lipopeptide antibiotic friulimycin.</title>
        <authorList>
            <person name="Ruckert C."/>
            <person name="Szczepanowski R."/>
            <person name="Albersmeier A."/>
            <person name="Goesmann A."/>
            <person name="Fischer N."/>
            <person name="Steinkamper A."/>
            <person name="Puhler A."/>
            <person name="Biener R."/>
            <person name="Schwartz D."/>
            <person name="Kalinowski J."/>
        </authorList>
    </citation>
    <scope>NUCLEOTIDE SEQUENCE [LARGE SCALE GENOMIC DNA]</scope>
    <source>
        <strain evidence="1 2">DSM 7358</strain>
    </source>
</reference>
<gene>
    <name evidence="1" type="ORF">AFR_08225</name>
</gene>
<dbReference type="HOGENOM" id="CLU_932664_0_0_11"/>
<dbReference type="KEGG" id="afs:AFR_08225"/>
<dbReference type="RefSeq" id="WP_023359465.1">
    <property type="nucleotide sequence ID" value="NC_022657.1"/>
</dbReference>
<sequence length="366" mass="39062">MRLRHHSGRVVHLSHGADERPARDLPGVVEHLDAYAAVRERLAVDTLGVSLWLPPTLAAALAIDGRSRTRLRAELDARGLEIVTLSGAPYAEGGDEDPEVPDWSSPARLEYTLDLARVLTDLLPEDAVRGVVTTTGLGPREGWDDARQKAASRVLSRLSAGLAEVAWHRGRAVRVGFTPEPGFLLDDAASIIEAFARLDRERLGVWLDLDALACTWEDPADALDRLAAAGISVIGVKVAAALEAADPAAAAETLRSYVRPGRRHPVTNPAGGYADDLAQALENPLPGPWRVRYAVPVHTSPPEPLTATTEVWRAALRHLMAGEHPGTDYVDVHVAHGTEAAAQLAYAKSALGELGLSPPAEACAVH</sequence>
<dbReference type="STRING" id="1246995.AFR_08225"/>
<dbReference type="PATRIC" id="fig|1246995.3.peg.1678"/>
<dbReference type="SUPFAM" id="SSF51658">
    <property type="entry name" value="Xylose isomerase-like"/>
    <property type="match status" value="1"/>
</dbReference>
<name>U5VSU0_9ACTN</name>
<dbReference type="Gene3D" id="3.20.20.150">
    <property type="entry name" value="Divalent-metal-dependent TIM barrel enzymes"/>
    <property type="match status" value="1"/>
</dbReference>
<evidence type="ECO:0008006" key="3">
    <source>
        <dbReference type="Google" id="ProtNLM"/>
    </source>
</evidence>
<evidence type="ECO:0000313" key="2">
    <source>
        <dbReference type="Proteomes" id="UP000017746"/>
    </source>
</evidence>
<dbReference type="InterPro" id="IPR036237">
    <property type="entry name" value="Xyl_isomerase-like_sf"/>
</dbReference>
<proteinExistence type="predicted"/>
<keyword evidence="2" id="KW-1185">Reference proteome</keyword>
<dbReference type="EMBL" id="CP006272">
    <property type="protein sequence ID" value="AGZ39934.1"/>
    <property type="molecule type" value="Genomic_DNA"/>
</dbReference>
<protein>
    <recommendedName>
        <fullName evidence="3">Xylose isomerase-like TIM barrel domain-containing protein</fullName>
    </recommendedName>
</protein>
<dbReference type="eggNOG" id="COG1082">
    <property type="taxonomic scope" value="Bacteria"/>
</dbReference>
<accession>U5VSU0</accession>
<dbReference type="OrthoDB" id="9785907at2"/>
<dbReference type="Proteomes" id="UP000017746">
    <property type="component" value="Chromosome"/>
</dbReference>
<evidence type="ECO:0000313" key="1">
    <source>
        <dbReference type="EMBL" id="AGZ39934.1"/>
    </source>
</evidence>